<evidence type="ECO:0000256" key="2">
    <source>
        <dbReference type="SAM" id="Phobius"/>
    </source>
</evidence>
<dbReference type="AlphaFoldDB" id="A0A6M8HI00"/>
<dbReference type="Proteomes" id="UP000500767">
    <property type="component" value="Chromosome"/>
</dbReference>
<name>A0A6M8HI00_9PROT</name>
<dbReference type="KEGG" id="lck:HN018_02210"/>
<evidence type="ECO:0000256" key="1">
    <source>
        <dbReference type="SAM" id="MobiDB-lite"/>
    </source>
</evidence>
<proteinExistence type="predicted"/>
<keyword evidence="2" id="KW-0472">Membrane</keyword>
<dbReference type="RefSeq" id="WP_171836746.1">
    <property type="nucleotide sequence ID" value="NZ_CP053708.1"/>
</dbReference>
<keyword evidence="2" id="KW-1133">Transmembrane helix</keyword>
<evidence type="ECO:0000259" key="3">
    <source>
        <dbReference type="Pfam" id="PF13400"/>
    </source>
</evidence>
<feature type="region of interest" description="Disordered" evidence="1">
    <location>
        <begin position="256"/>
        <end position="279"/>
    </location>
</feature>
<feature type="domain" description="Putative Flp pilus-assembly TadG-like N-terminal" evidence="3">
    <location>
        <begin position="23"/>
        <end position="70"/>
    </location>
</feature>
<dbReference type="Pfam" id="PF13400">
    <property type="entry name" value="Tad"/>
    <property type="match status" value="1"/>
</dbReference>
<accession>A0A6M8HI00</accession>
<protein>
    <recommendedName>
        <fullName evidence="3">Putative Flp pilus-assembly TadG-like N-terminal domain-containing protein</fullName>
    </recommendedName>
</protein>
<keyword evidence="5" id="KW-1185">Reference proteome</keyword>
<evidence type="ECO:0000313" key="4">
    <source>
        <dbReference type="EMBL" id="QKE89019.1"/>
    </source>
</evidence>
<evidence type="ECO:0000313" key="5">
    <source>
        <dbReference type="Proteomes" id="UP000500767"/>
    </source>
</evidence>
<keyword evidence="2" id="KW-0812">Transmembrane</keyword>
<dbReference type="InterPro" id="IPR028087">
    <property type="entry name" value="Tad_N"/>
</dbReference>
<dbReference type="EMBL" id="CP053708">
    <property type="protein sequence ID" value="QKE89019.1"/>
    <property type="molecule type" value="Genomic_DNA"/>
</dbReference>
<feature type="transmembrane region" description="Helical" evidence="2">
    <location>
        <begin position="24"/>
        <end position="44"/>
    </location>
</feature>
<feature type="compositionally biased region" description="Low complexity" evidence="1">
    <location>
        <begin position="261"/>
        <end position="279"/>
    </location>
</feature>
<reference evidence="4 5" key="1">
    <citation type="journal article" date="2014" name="World J. Microbiol. Biotechnol.">
        <title>Biodiversity and physiological characteristics of Antarctic and Arctic lichens-associated bacteria.</title>
        <authorList>
            <person name="Lee Y.M."/>
            <person name="Kim E.H."/>
            <person name="Lee H.K."/>
            <person name="Hong S.G."/>
        </authorList>
    </citation>
    <scope>NUCLEOTIDE SEQUENCE [LARGE SCALE GENOMIC DNA]</scope>
    <source>
        <strain evidence="4 5">PAMC 26569</strain>
    </source>
</reference>
<organism evidence="4 5">
    <name type="scientific">Lichenicola cladoniae</name>
    <dbReference type="NCBI Taxonomy" id="1484109"/>
    <lineage>
        <taxon>Bacteria</taxon>
        <taxon>Pseudomonadati</taxon>
        <taxon>Pseudomonadota</taxon>
        <taxon>Alphaproteobacteria</taxon>
        <taxon>Acetobacterales</taxon>
        <taxon>Acetobacteraceae</taxon>
        <taxon>Lichenicola</taxon>
    </lineage>
</organism>
<sequence>MTPSRIMNSLQSALTVFRTAKRGAVAVMFAVMMIPMILATGAAVDFARLEILKTSLQSVVDGAALAGASALSLPTGSSSAITVATAYYNKGVASLATTATVSSPTVTIPSTIQVTVVASATLQYSFMNLVGSGLSVPITASAKGPGYQLQVTKTGGFDAQAYDGNSIYFYKVSGNTVPSSTSLKLLFTNDPAVDPDYQVDNTKPKAIQVGPNDSVGFALINKTAARQNYSPNGYGARAGSTHYFYSSLSTPSSLEYKPQPTFTTGKTKTTTTSKNGHTTSTTTCTNTAIKTTVTDYVTGIANGTKIQNCNAHPCTTLDNGVVLQNNLVVGNNNACSTPATATRTCLQLQATPLLFAWNDMGGGVDDYDYQDANYTVTCVPTSTAGTAIPQPNSVTLVD</sequence>
<gene>
    <name evidence="4" type="ORF">HN018_02210</name>
</gene>